<feature type="region of interest" description="Disordered" evidence="1">
    <location>
        <begin position="22"/>
        <end position="41"/>
    </location>
</feature>
<keyword evidence="3" id="KW-1185">Reference proteome</keyword>
<reference evidence="3" key="1">
    <citation type="submission" date="2014-09" db="EMBL/GenBank/DDBJ databases">
        <title>Vibrio variabilis JCM 19239. (C206) whole genome shotgun sequence.</title>
        <authorList>
            <person name="Sawabe T."/>
            <person name="Meirelles P."/>
            <person name="Nakanishi M."/>
            <person name="Sayaka M."/>
            <person name="Hattori M."/>
            <person name="Ohkuma M."/>
        </authorList>
    </citation>
    <scope>NUCLEOTIDE SEQUENCE [LARGE SCALE GENOMIC DNA]</scope>
    <source>
        <strain evidence="3">JCM 19239</strain>
    </source>
</reference>
<sequence>MAKVGLKANGTLKKGYRFAKGGRVVKAKSTTTKKRKPTRRS</sequence>
<evidence type="ECO:0000313" key="2">
    <source>
        <dbReference type="EMBL" id="GAL24973.1"/>
    </source>
</evidence>
<dbReference type="EMBL" id="BBMS01000007">
    <property type="protein sequence ID" value="GAL24973.1"/>
    <property type="molecule type" value="Genomic_DNA"/>
</dbReference>
<dbReference type="Proteomes" id="UP000029223">
    <property type="component" value="Unassembled WGS sequence"/>
</dbReference>
<proteinExistence type="predicted"/>
<accession>A0ABQ0J879</accession>
<name>A0ABQ0J879_9VIBR</name>
<feature type="compositionally biased region" description="Basic residues" evidence="1">
    <location>
        <begin position="23"/>
        <end position="41"/>
    </location>
</feature>
<organism evidence="2 3">
    <name type="scientific">Vibrio variabilis</name>
    <dbReference type="NCBI Taxonomy" id="990271"/>
    <lineage>
        <taxon>Bacteria</taxon>
        <taxon>Pseudomonadati</taxon>
        <taxon>Pseudomonadota</taxon>
        <taxon>Gammaproteobacteria</taxon>
        <taxon>Vibrionales</taxon>
        <taxon>Vibrionaceae</taxon>
        <taxon>Vibrio</taxon>
    </lineage>
</organism>
<evidence type="ECO:0000256" key="1">
    <source>
        <dbReference type="SAM" id="MobiDB-lite"/>
    </source>
</evidence>
<comment type="caution">
    <text evidence="2">The sequence shown here is derived from an EMBL/GenBank/DDBJ whole genome shotgun (WGS) entry which is preliminary data.</text>
</comment>
<evidence type="ECO:0000313" key="3">
    <source>
        <dbReference type="Proteomes" id="UP000029223"/>
    </source>
</evidence>
<reference evidence="3" key="2">
    <citation type="submission" date="2014-09" db="EMBL/GenBank/DDBJ databases">
        <authorList>
            <consortium name="NBRP consortium"/>
            <person name="Sawabe T."/>
            <person name="Meirelles P."/>
            <person name="Nakanishi M."/>
            <person name="Sayaka M."/>
            <person name="Hattori M."/>
            <person name="Ohkuma M."/>
        </authorList>
    </citation>
    <scope>NUCLEOTIDE SEQUENCE [LARGE SCALE GENOMIC DNA]</scope>
    <source>
        <strain evidence="3">JCM 19239</strain>
    </source>
</reference>
<protein>
    <submittedName>
        <fullName evidence="2">Uncharacterized protein</fullName>
    </submittedName>
</protein>
<gene>
    <name evidence="2" type="ORF">JCM19239_5800</name>
</gene>